<dbReference type="GO" id="GO:0005737">
    <property type="term" value="C:cytoplasm"/>
    <property type="evidence" value="ECO:0007669"/>
    <property type="project" value="TreeGrafter"/>
</dbReference>
<feature type="domain" description="SHSP" evidence="3">
    <location>
        <begin position="13"/>
        <end position="124"/>
    </location>
</feature>
<name>F1LDV7_ASCSU</name>
<dbReference type="EMBL" id="JI179628">
    <property type="protein sequence ID" value="ADY48311.1"/>
    <property type="molecule type" value="mRNA"/>
</dbReference>
<organism evidence="4">
    <name type="scientific">Ascaris suum</name>
    <name type="common">Pig roundworm</name>
    <name type="synonym">Ascaris lumbricoides</name>
    <dbReference type="NCBI Taxonomy" id="6253"/>
    <lineage>
        <taxon>Eukaryota</taxon>
        <taxon>Metazoa</taxon>
        <taxon>Ecdysozoa</taxon>
        <taxon>Nematoda</taxon>
        <taxon>Chromadorea</taxon>
        <taxon>Rhabditida</taxon>
        <taxon>Spirurina</taxon>
        <taxon>Ascaridomorpha</taxon>
        <taxon>Ascaridoidea</taxon>
        <taxon>Ascarididae</taxon>
        <taxon>Ascaris</taxon>
    </lineage>
</organism>
<dbReference type="CDD" id="cd06526">
    <property type="entry name" value="metazoan_ACD"/>
    <property type="match status" value="1"/>
</dbReference>
<dbReference type="Gene3D" id="2.60.40.790">
    <property type="match status" value="1"/>
</dbReference>
<dbReference type="GO" id="GO:0009408">
    <property type="term" value="P:response to heat"/>
    <property type="evidence" value="ECO:0007669"/>
    <property type="project" value="TreeGrafter"/>
</dbReference>
<dbReference type="PRINTS" id="PR00299">
    <property type="entry name" value="ACRYSTALLIN"/>
</dbReference>
<accession>F1LDV7</accession>
<dbReference type="InterPro" id="IPR002068">
    <property type="entry name" value="A-crystallin/Hsp20_dom"/>
</dbReference>
<dbReference type="GO" id="GO:0051082">
    <property type="term" value="F:unfolded protein binding"/>
    <property type="evidence" value="ECO:0007669"/>
    <property type="project" value="TreeGrafter"/>
</dbReference>
<dbReference type="AlphaFoldDB" id="F1LDV7"/>
<proteinExistence type="evidence at transcript level"/>
<dbReference type="PROSITE" id="PS01031">
    <property type="entry name" value="SHSP"/>
    <property type="match status" value="1"/>
</dbReference>
<protein>
    <submittedName>
        <fullName evidence="4">Heat shock protein 26</fullName>
    </submittedName>
</protein>
<dbReference type="GO" id="GO:0005634">
    <property type="term" value="C:nucleus"/>
    <property type="evidence" value="ECO:0007669"/>
    <property type="project" value="TreeGrafter"/>
</dbReference>
<evidence type="ECO:0000259" key="3">
    <source>
        <dbReference type="PROSITE" id="PS01031"/>
    </source>
</evidence>
<dbReference type="InterPro" id="IPR008978">
    <property type="entry name" value="HSP20-like_chaperone"/>
</dbReference>
<comment type="similarity">
    <text evidence="1 2">Belongs to the small heat shock protein (HSP20) family.</text>
</comment>
<evidence type="ECO:0000313" key="4">
    <source>
        <dbReference type="EMBL" id="ADY48311.1"/>
    </source>
</evidence>
<reference evidence="4" key="1">
    <citation type="journal article" date="2011" name="Genome Res.">
        <title>Deep small RNA sequencing from the nematode Ascaris reveals conservation, functional diversification, and novel developmental profiles.</title>
        <authorList>
            <person name="Wang J."/>
            <person name="Czech B."/>
            <person name="Crunk A."/>
            <person name="Wallace A."/>
            <person name="Mitreva M."/>
            <person name="Hannon G.J."/>
            <person name="Davis R.E."/>
        </authorList>
    </citation>
    <scope>NUCLEOTIDE SEQUENCE</scope>
</reference>
<evidence type="ECO:0000256" key="1">
    <source>
        <dbReference type="PROSITE-ProRule" id="PRU00285"/>
    </source>
</evidence>
<dbReference type="PANTHER" id="PTHR45640:SF29">
    <property type="entry name" value="SHSP DOMAIN-CONTAINING PROTEIN"/>
    <property type="match status" value="1"/>
</dbReference>
<dbReference type="InterPro" id="IPR001436">
    <property type="entry name" value="Alpha-crystallin/sHSP_animal"/>
</dbReference>
<dbReference type="Pfam" id="PF00011">
    <property type="entry name" value="HSP20"/>
    <property type="match status" value="1"/>
</dbReference>
<dbReference type="PANTHER" id="PTHR45640">
    <property type="entry name" value="HEAT SHOCK PROTEIN HSP-12.2-RELATED"/>
    <property type="match status" value="1"/>
</dbReference>
<keyword evidence="4" id="KW-0346">Stress response</keyword>
<dbReference type="GO" id="GO:0042026">
    <property type="term" value="P:protein refolding"/>
    <property type="evidence" value="ECO:0007669"/>
    <property type="project" value="TreeGrafter"/>
</dbReference>
<sequence>MKGDISSHLPPPQRNRPVEDDIATWLHLPLRIHLDRNAANVSQFHPEELSVNVVGNGLVIEGHHQEREDNGGLVERHFVRKYFLPKSAKPEELVSKLSEDGLLSVTMPKVETVENVRSIPIEVDPKWKMQPCRDVVLHRPIPLWWW</sequence>
<dbReference type="SUPFAM" id="SSF49764">
    <property type="entry name" value="HSP20-like chaperones"/>
    <property type="match status" value="1"/>
</dbReference>
<dbReference type="GO" id="GO:0036498">
    <property type="term" value="P:IRE1-mediated unfolded protein response"/>
    <property type="evidence" value="ECO:0007669"/>
    <property type="project" value="TreeGrafter"/>
</dbReference>
<evidence type="ECO:0000256" key="2">
    <source>
        <dbReference type="RuleBase" id="RU003616"/>
    </source>
</evidence>